<dbReference type="Pfam" id="PF00300">
    <property type="entry name" value="His_Phos_1"/>
    <property type="match status" value="1"/>
</dbReference>
<protein>
    <submittedName>
        <fullName evidence="2">Histidine phosphatase family protein</fullName>
        <ecNumber evidence="2">3.1.3.-</ecNumber>
    </submittedName>
</protein>
<evidence type="ECO:0000256" key="1">
    <source>
        <dbReference type="SAM" id="SignalP"/>
    </source>
</evidence>
<dbReference type="Proteomes" id="UP001606302">
    <property type="component" value="Unassembled WGS sequence"/>
</dbReference>
<evidence type="ECO:0000313" key="2">
    <source>
        <dbReference type="EMBL" id="MFG6463213.1"/>
    </source>
</evidence>
<organism evidence="2 3">
    <name type="scientific">Pelomonas lactea</name>
    <dbReference type="NCBI Taxonomy" id="3299030"/>
    <lineage>
        <taxon>Bacteria</taxon>
        <taxon>Pseudomonadati</taxon>
        <taxon>Pseudomonadota</taxon>
        <taxon>Betaproteobacteria</taxon>
        <taxon>Burkholderiales</taxon>
        <taxon>Sphaerotilaceae</taxon>
        <taxon>Roseateles</taxon>
    </lineage>
</organism>
<dbReference type="InterPro" id="IPR029033">
    <property type="entry name" value="His_PPase_superfam"/>
</dbReference>
<proteinExistence type="predicted"/>
<dbReference type="GO" id="GO:0016787">
    <property type="term" value="F:hydrolase activity"/>
    <property type="evidence" value="ECO:0007669"/>
    <property type="project" value="UniProtKB-KW"/>
</dbReference>
<feature type="signal peptide" evidence="1">
    <location>
        <begin position="1"/>
        <end position="23"/>
    </location>
</feature>
<dbReference type="RefSeq" id="WP_394512140.1">
    <property type="nucleotide sequence ID" value="NZ_JBIGHX010000005.1"/>
</dbReference>
<evidence type="ECO:0000313" key="3">
    <source>
        <dbReference type="Proteomes" id="UP001606302"/>
    </source>
</evidence>
<feature type="chain" id="PRO_5045065754" evidence="1">
    <location>
        <begin position="24"/>
        <end position="182"/>
    </location>
</feature>
<accession>A0ABW7GMK8</accession>
<name>A0ABW7GMK8_9BURK</name>
<reference evidence="2 3" key="1">
    <citation type="submission" date="2024-08" db="EMBL/GenBank/DDBJ databases">
        <authorList>
            <person name="Lu H."/>
        </authorList>
    </citation>
    <scope>NUCLEOTIDE SEQUENCE [LARGE SCALE GENOMIC DNA]</scope>
    <source>
        <strain evidence="2 3">DXS20W</strain>
    </source>
</reference>
<dbReference type="SMART" id="SM00855">
    <property type="entry name" value="PGAM"/>
    <property type="match status" value="1"/>
</dbReference>
<dbReference type="Gene3D" id="3.40.50.1240">
    <property type="entry name" value="Phosphoglycerate mutase-like"/>
    <property type="match status" value="1"/>
</dbReference>
<comment type="caution">
    <text evidence="2">The sequence shown here is derived from an EMBL/GenBank/DDBJ whole genome shotgun (WGS) entry which is preliminary data.</text>
</comment>
<keyword evidence="2" id="KW-0378">Hydrolase</keyword>
<gene>
    <name evidence="2" type="ORF">ACG04Q_16700</name>
</gene>
<keyword evidence="3" id="KW-1185">Reference proteome</keyword>
<dbReference type="CDD" id="cd07040">
    <property type="entry name" value="HP"/>
    <property type="match status" value="1"/>
</dbReference>
<keyword evidence="1" id="KW-0732">Signal</keyword>
<dbReference type="EMBL" id="JBIGHX010000005">
    <property type="protein sequence ID" value="MFG6463213.1"/>
    <property type="molecule type" value="Genomic_DNA"/>
</dbReference>
<dbReference type="SUPFAM" id="SSF53254">
    <property type="entry name" value="Phosphoglycerate mutase-like"/>
    <property type="match status" value="1"/>
</dbReference>
<sequence length="182" mass="18717">MKRLSFLSAACLLTASLALPARAAPDLVIVVRHAEKAAEGGSDPALSPAGEQRAQALAQALAGLRVNAIVTTQYQRTRATAAPLAQALGLQPQVIETRRGDMPGHVQAVADAVRAQTGTVLVVGHSNTVTPLLAALGGPKLPELCETSFHHAFVLQPAAAPLRWAQLSYGAPSAAPPESGCL</sequence>
<dbReference type="EC" id="3.1.3.-" evidence="2"/>
<dbReference type="InterPro" id="IPR013078">
    <property type="entry name" value="His_Pase_superF_clade-1"/>
</dbReference>